<organism evidence="3">
    <name type="scientific">Meiothermus ruber</name>
    <dbReference type="NCBI Taxonomy" id="277"/>
    <lineage>
        <taxon>Bacteria</taxon>
        <taxon>Thermotogati</taxon>
        <taxon>Deinococcota</taxon>
        <taxon>Deinococci</taxon>
        <taxon>Thermales</taxon>
        <taxon>Thermaceae</taxon>
        <taxon>Meiothermus</taxon>
    </lineage>
</organism>
<feature type="domain" description="Peptidase S74" evidence="2">
    <location>
        <begin position="201"/>
        <end position="295"/>
    </location>
</feature>
<gene>
    <name evidence="3" type="ORF">ENS82_14830</name>
</gene>
<accession>A0A7C3HWH5</accession>
<dbReference type="EMBL" id="DSWI01000036">
    <property type="protein sequence ID" value="HFG21959.1"/>
    <property type="molecule type" value="Genomic_DNA"/>
</dbReference>
<dbReference type="InterPro" id="IPR030392">
    <property type="entry name" value="S74_ICA"/>
</dbReference>
<name>A0A7C3HWH5_MEIRU</name>
<sequence>MKVNNQRAYRVEPATDPRMGMSPNLIGGFGGVFGRPGNQVASGVFGAVIGGGGSAEFGPNEVTEHQGTVAGGAGNRAGNNDADLNNARFSTVGGGFGNQASGFEATVGGGAFNAASGANSVVPGGSSNTASGNFSFAAGRRAKAQHAGAFVWGDSTDADVSSNAANQFVVRASGGAIFYTNASLTTGASLAAGSGSWSSLSDRAVKTGLVPTNPKAVLERLAAMPIYEWSYQAQGLSVRHLGPTAQDFRAAFGLGEDDRHISTVDADGVALAAIQALYRENQELKARVELLEARTALGREKP</sequence>
<dbReference type="PROSITE" id="PS51688">
    <property type="entry name" value="ICA"/>
    <property type="match status" value="1"/>
</dbReference>
<evidence type="ECO:0000259" key="2">
    <source>
        <dbReference type="PROSITE" id="PS51688"/>
    </source>
</evidence>
<protein>
    <recommendedName>
        <fullName evidence="2">Peptidase S74 domain-containing protein</fullName>
    </recommendedName>
</protein>
<reference evidence="3" key="1">
    <citation type="journal article" date="2020" name="mSystems">
        <title>Genome- and Community-Level Interaction Insights into Carbon Utilization and Element Cycling Functions of Hydrothermarchaeota in Hydrothermal Sediment.</title>
        <authorList>
            <person name="Zhou Z."/>
            <person name="Liu Y."/>
            <person name="Xu W."/>
            <person name="Pan J."/>
            <person name="Luo Z.H."/>
            <person name="Li M."/>
        </authorList>
    </citation>
    <scope>NUCLEOTIDE SEQUENCE [LARGE SCALE GENOMIC DNA]</scope>
    <source>
        <strain evidence="3">SpSt-524</strain>
    </source>
</reference>
<dbReference type="Pfam" id="PF13884">
    <property type="entry name" value="Peptidase_S74"/>
    <property type="match status" value="1"/>
</dbReference>
<proteinExistence type="predicted"/>
<dbReference type="InterPro" id="IPR011049">
    <property type="entry name" value="Serralysin-like_metalloprot_C"/>
</dbReference>
<feature type="region of interest" description="Disordered" evidence="1">
    <location>
        <begin position="57"/>
        <end position="79"/>
    </location>
</feature>
<evidence type="ECO:0000256" key="1">
    <source>
        <dbReference type="SAM" id="MobiDB-lite"/>
    </source>
</evidence>
<evidence type="ECO:0000313" key="3">
    <source>
        <dbReference type="EMBL" id="HFG21959.1"/>
    </source>
</evidence>
<dbReference type="AlphaFoldDB" id="A0A7C3HWH5"/>
<dbReference type="Gene3D" id="2.150.10.10">
    <property type="entry name" value="Serralysin-like metalloprotease, C-terminal"/>
    <property type="match status" value="1"/>
</dbReference>
<comment type="caution">
    <text evidence="3">The sequence shown here is derived from an EMBL/GenBank/DDBJ whole genome shotgun (WGS) entry which is preliminary data.</text>
</comment>